<sequence>MNEVKRRTKSKYFEQEIWNNVLKQNSFECRRLNLKYHKLEKDESITVKSWNQEQLLMLRKNKKLRDLMAGSAGSTEHFTQRSNELSPSKYLSLPPLTTAQRPHSTASCTQGTTSSGLLTGSTERPRPARILMLLLLAQTVSRLRNTRGKKRSAFLQSHHHKFDEVHIPLVQGVPAYHTAK</sequence>
<protein>
    <submittedName>
        <fullName evidence="2">Uncharacterized protein</fullName>
    </submittedName>
</protein>
<dbReference type="EMBL" id="MU825897">
    <property type="protein sequence ID" value="KAJ7383569.1"/>
    <property type="molecule type" value="Genomic_DNA"/>
</dbReference>
<feature type="compositionally biased region" description="Low complexity" evidence="1">
    <location>
        <begin position="111"/>
        <end position="122"/>
    </location>
</feature>
<dbReference type="OrthoDB" id="10277664at2759"/>
<dbReference type="AlphaFoldDB" id="A0A9W9ZMD1"/>
<keyword evidence="3" id="KW-1185">Reference proteome</keyword>
<name>A0A9W9ZMD1_9CNID</name>
<evidence type="ECO:0000313" key="2">
    <source>
        <dbReference type="EMBL" id="KAJ7383569.1"/>
    </source>
</evidence>
<proteinExistence type="predicted"/>
<dbReference type="Proteomes" id="UP001163046">
    <property type="component" value="Unassembled WGS sequence"/>
</dbReference>
<feature type="compositionally biased region" description="Polar residues" evidence="1">
    <location>
        <begin position="97"/>
        <end position="110"/>
    </location>
</feature>
<feature type="region of interest" description="Disordered" evidence="1">
    <location>
        <begin position="95"/>
        <end position="122"/>
    </location>
</feature>
<comment type="caution">
    <text evidence="2">The sequence shown here is derived from an EMBL/GenBank/DDBJ whole genome shotgun (WGS) entry which is preliminary data.</text>
</comment>
<evidence type="ECO:0000256" key="1">
    <source>
        <dbReference type="SAM" id="MobiDB-lite"/>
    </source>
</evidence>
<gene>
    <name evidence="2" type="ORF">OS493_027233</name>
</gene>
<evidence type="ECO:0000313" key="3">
    <source>
        <dbReference type="Proteomes" id="UP001163046"/>
    </source>
</evidence>
<organism evidence="2 3">
    <name type="scientific">Desmophyllum pertusum</name>
    <dbReference type="NCBI Taxonomy" id="174260"/>
    <lineage>
        <taxon>Eukaryota</taxon>
        <taxon>Metazoa</taxon>
        <taxon>Cnidaria</taxon>
        <taxon>Anthozoa</taxon>
        <taxon>Hexacorallia</taxon>
        <taxon>Scleractinia</taxon>
        <taxon>Caryophylliina</taxon>
        <taxon>Caryophylliidae</taxon>
        <taxon>Desmophyllum</taxon>
    </lineage>
</organism>
<accession>A0A9W9ZMD1</accession>
<reference evidence="2" key="1">
    <citation type="submission" date="2023-01" db="EMBL/GenBank/DDBJ databases">
        <title>Genome assembly of the deep-sea coral Lophelia pertusa.</title>
        <authorList>
            <person name="Herrera S."/>
            <person name="Cordes E."/>
        </authorList>
    </citation>
    <scope>NUCLEOTIDE SEQUENCE</scope>
    <source>
        <strain evidence="2">USNM1676648</strain>
        <tissue evidence="2">Polyp</tissue>
    </source>
</reference>